<comment type="caution">
    <text evidence="2">The sequence shown here is derived from an EMBL/GenBank/DDBJ whole genome shotgun (WGS) entry which is preliminary data.</text>
</comment>
<dbReference type="Proteomes" id="UP001476950">
    <property type="component" value="Unassembled WGS sequence"/>
</dbReference>
<dbReference type="InterPro" id="IPR036514">
    <property type="entry name" value="SGNH_hydro_sf"/>
</dbReference>
<evidence type="ECO:0000313" key="3">
    <source>
        <dbReference type="Proteomes" id="UP001476950"/>
    </source>
</evidence>
<evidence type="ECO:0000259" key="1">
    <source>
        <dbReference type="Pfam" id="PF13472"/>
    </source>
</evidence>
<organism evidence="2 3">
    <name type="scientific">Stenomitos frigidus AS-A4</name>
    <dbReference type="NCBI Taxonomy" id="2933935"/>
    <lineage>
        <taxon>Bacteria</taxon>
        <taxon>Bacillati</taxon>
        <taxon>Cyanobacteriota</taxon>
        <taxon>Cyanophyceae</taxon>
        <taxon>Leptolyngbyales</taxon>
        <taxon>Leptolyngbyaceae</taxon>
        <taxon>Stenomitos</taxon>
    </lineage>
</organism>
<dbReference type="InterPro" id="IPR051532">
    <property type="entry name" value="Ester_Hydrolysis_Enzymes"/>
</dbReference>
<dbReference type="PANTHER" id="PTHR30383">
    <property type="entry name" value="THIOESTERASE 1/PROTEASE 1/LYSOPHOSPHOLIPASE L1"/>
    <property type="match status" value="1"/>
</dbReference>
<keyword evidence="3" id="KW-1185">Reference proteome</keyword>
<dbReference type="InterPro" id="IPR013830">
    <property type="entry name" value="SGNH_hydro"/>
</dbReference>
<feature type="domain" description="SGNH hydrolase-type esterase" evidence="1">
    <location>
        <begin position="10"/>
        <end position="169"/>
    </location>
</feature>
<evidence type="ECO:0000313" key="2">
    <source>
        <dbReference type="EMBL" id="MEP1058720.1"/>
    </source>
</evidence>
<dbReference type="Gene3D" id="3.40.50.1110">
    <property type="entry name" value="SGNH hydrolase"/>
    <property type="match status" value="1"/>
</dbReference>
<sequence>MPIHSSDIVFLGDSITDEGEWAELLSHPAIKNRGISSDTTIGVLARLSEIVTPQPQKLFLMIGVNDLSNLGRSPTEVTQTYREILTRIHDLSPQTHVFVQSVLPINSSLFFGQATNSSIRELNSQFQTLAKEFSYSYIDLLAHFIDAHGQLDAQYTTDGIHLNGVAYQRWAKLIASHVLSENSAAV</sequence>
<dbReference type="SUPFAM" id="SSF52266">
    <property type="entry name" value="SGNH hydrolase"/>
    <property type="match status" value="1"/>
</dbReference>
<protein>
    <submittedName>
        <fullName evidence="2">GDSL-type esterase/lipase family protein</fullName>
    </submittedName>
</protein>
<accession>A0ABV0KHP7</accession>
<reference evidence="2 3" key="1">
    <citation type="submission" date="2022-04" db="EMBL/GenBank/DDBJ databases">
        <title>Positive selection, recombination, and allopatry shape intraspecific diversity of widespread and dominant cyanobacteria.</title>
        <authorList>
            <person name="Wei J."/>
            <person name="Shu W."/>
            <person name="Hu C."/>
        </authorList>
    </citation>
    <scope>NUCLEOTIDE SEQUENCE [LARGE SCALE GENOMIC DNA]</scope>
    <source>
        <strain evidence="2 3">AS-A4</strain>
    </source>
</reference>
<dbReference type="PANTHER" id="PTHR30383:SF5">
    <property type="entry name" value="SGNH HYDROLASE-TYPE ESTERASE DOMAIN-CONTAINING PROTEIN"/>
    <property type="match status" value="1"/>
</dbReference>
<dbReference type="Pfam" id="PF13472">
    <property type="entry name" value="Lipase_GDSL_2"/>
    <property type="match status" value="1"/>
</dbReference>
<name>A0ABV0KHP7_9CYAN</name>
<dbReference type="EMBL" id="JAMPLM010000006">
    <property type="protein sequence ID" value="MEP1058720.1"/>
    <property type="molecule type" value="Genomic_DNA"/>
</dbReference>
<gene>
    <name evidence="2" type="ORF">NDI38_09740</name>
</gene>
<proteinExistence type="predicted"/>
<dbReference type="RefSeq" id="WP_190447430.1">
    <property type="nucleotide sequence ID" value="NZ_JAMPLM010000006.1"/>
</dbReference>